<dbReference type="PANTHER" id="PTHR42941">
    <property type="entry name" value="SLL1037 PROTEIN"/>
    <property type="match status" value="1"/>
</dbReference>
<dbReference type="PANTHER" id="PTHR42941:SF1">
    <property type="entry name" value="SLL1037 PROTEIN"/>
    <property type="match status" value="1"/>
</dbReference>
<dbReference type="AlphaFoldDB" id="A0A845DA82"/>
<comment type="caution">
    <text evidence="2">The sequence shown here is derived from an EMBL/GenBank/DDBJ whole genome shotgun (WGS) entry which is preliminary data.</text>
</comment>
<evidence type="ECO:0000313" key="2">
    <source>
        <dbReference type="EMBL" id="MYE37948.1"/>
    </source>
</evidence>
<gene>
    <name evidence="2" type="ORF">F4X82_00290</name>
</gene>
<name>A0A845DA82_9BACT</name>
<keyword evidence="1" id="KW-1133">Transmembrane helix</keyword>
<sequence length="321" mass="36289">MNIFQLLRRIKREYLTVIGIIVFIIFIILVFFQGDSIDFKDREFIITTGSREGVYYPAGKALCSIIEKETEAEDCDRIESDGSQDNVDAIMDEDAQIGIVQSDIFYTNQRNLKQVGALHTENLMVIVRNDVDIESLSDLAGRKIIIGSEDSQTYKTSRAVLEEIGVDDAIIADVEEEDIEDISSQFAQLCSNNEVSAVFYVVGYPSTEIQEALNSCPNTITTLSLKNSTIRKMTEKYPFYKKSIIPEDTYETVEDPIQTIGLVAVIAVSDEVEDKEVEYLRKLFIDNIETIQEEHSALEYITEESMAEMIIGDAETDEEDE</sequence>
<protein>
    <submittedName>
        <fullName evidence="2">TAXI family TRAP transporter solute-binding subunit</fullName>
    </submittedName>
</protein>
<evidence type="ECO:0000256" key="1">
    <source>
        <dbReference type="SAM" id="Phobius"/>
    </source>
</evidence>
<dbReference type="SUPFAM" id="SSF53850">
    <property type="entry name" value="Periplasmic binding protein-like II"/>
    <property type="match status" value="1"/>
</dbReference>
<evidence type="ECO:0000313" key="3">
    <source>
        <dbReference type="Proteomes" id="UP000449092"/>
    </source>
</evidence>
<organism evidence="2 3">
    <name type="scientific">Candidatus Spechtbacteria bacterium SB0662_bin_43</name>
    <dbReference type="NCBI Taxonomy" id="2604897"/>
    <lineage>
        <taxon>Bacteria</taxon>
        <taxon>Candidatus Spechtiibacteriota</taxon>
    </lineage>
</organism>
<keyword evidence="1" id="KW-0812">Transmembrane</keyword>
<keyword evidence="1" id="KW-0472">Membrane</keyword>
<reference evidence="2 3" key="1">
    <citation type="submission" date="2019-09" db="EMBL/GenBank/DDBJ databases">
        <title>Characterisation of the sponge microbiome using genome-centric metagenomics.</title>
        <authorList>
            <person name="Engelberts J.P."/>
            <person name="Robbins S.J."/>
            <person name="De Goeij J.M."/>
            <person name="Aranda M."/>
            <person name="Bell S.C."/>
            <person name="Webster N.S."/>
        </authorList>
    </citation>
    <scope>NUCLEOTIDE SEQUENCE [LARGE SCALE GENOMIC DNA]</scope>
    <source>
        <strain evidence="2">SB0662_bin_43</strain>
    </source>
</reference>
<proteinExistence type="predicted"/>
<dbReference type="Gene3D" id="3.40.190.10">
    <property type="entry name" value="Periplasmic binding protein-like II"/>
    <property type="match status" value="2"/>
</dbReference>
<dbReference type="EMBL" id="VXOY01000005">
    <property type="protein sequence ID" value="MYE37948.1"/>
    <property type="molecule type" value="Genomic_DNA"/>
</dbReference>
<dbReference type="Proteomes" id="UP000449092">
    <property type="component" value="Unassembled WGS sequence"/>
</dbReference>
<feature type="transmembrane region" description="Helical" evidence="1">
    <location>
        <begin position="12"/>
        <end position="32"/>
    </location>
</feature>
<dbReference type="NCBIfam" id="TIGR02122">
    <property type="entry name" value="TRAP_TAXI"/>
    <property type="match status" value="1"/>
</dbReference>
<dbReference type="Pfam" id="PF16868">
    <property type="entry name" value="NMT1_3"/>
    <property type="match status" value="1"/>
</dbReference>
<dbReference type="InterPro" id="IPR011852">
    <property type="entry name" value="TRAP_TAXI"/>
</dbReference>
<accession>A0A845DA82</accession>